<feature type="compositionally biased region" description="Low complexity" evidence="1">
    <location>
        <begin position="236"/>
        <end position="249"/>
    </location>
</feature>
<feature type="compositionally biased region" description="Low complexity" evidence="1">
    <location>
        <begin position="256"/>
        <end position="301"/>
    </location>
</feature>
<dbReference type="InterPro" id="IPR021454">
    <property type="entry name" value="DUF3105"/>
</dbReference>
<dbReference type="Pfam" id="PF11303">
    <property type="entry name" value="DUF3105"/>
    <property type="match status" value="1"/>
</dbReference>
<dbReference type="EMBL" id="LT629710">
    <property type="protein sequence ID" value="SDP43836.1"/>
    <property type="molecule type" value="Genomic_DNA"/>
</dbReference>
<sequence length="301" mass="30997">MMASGKNAKKSRAAAPVVSRRQGLPWLTIGAVVVVLLLVGGIFTVVYSKNRSNNEAAAAVAPFVPSATNKDPSTKITGIYAGKSTVAANGSLSFTEYKSALHVTSTQRVAYDRYPPVGGPHDAEWADCNGDIYTTPMRNENMVHPLEHGAVWITYNPKTIAAGDLDKLKAMVSGQTYLFLSPYTDLSSPISLQAWAHQLKVDSAGDQRIQEFITALRQNSYIAPEPGGNCSQPGFTPTALITTPPTAGTDTVQMNGTGAAAASGEAGAGATASGAVASSGAPASSGAVTTTSTSTAATTSK</sequence>
<evidence type="ECO:0000313" key="3">
    <source>
        <dbReference type="EMBL" id="SDP43836.1"/>
    </source>
</evidence>
<feature type="region of interest" description="Disordered" evidence="1">
    <location>
        <begin position="225"/>
        <end position="301"/>
    </location>
</feature>
<feature type="transmembrane region" description="Helical" evidence="2">
    <location>
        <begin position="26"/>
        <end position="47"/>
    </location>
</feature>
<reference evidence="3 4" key="1">
    <citation type="submission" date="2016-10" db="EMBL/GenBank/DDBJ databases">
        <authorList>
            <person name="de Groot N.N."/>
        </authorList>
    </citation>
    <scope>NUCLEOTIDE SEQUENCE [LARGE SCALE GENOMIC DNA]</scope>
    <source>
        <strain evidence="4">P4-7,KCTC 19426,CECT 7604</strain>
    </source>
</reference>
<gene>
    <name evidence="3" type="ORF">SAMN04515671_4233</name>
</gene>
<dbReference type="Proteomes" id="UP000198741">
    <property type="component" value="Chromosome I"/>
</dbReference>
<evidence type="ECO:0000313" key="4">
    <source>
        <dbReference type="Proteomes" id="UP000198741"/>
    </source>
</evidence>
<keyword evidence="2" id="KW-1133">Transmembrane helix</keyword>
<evidence type="ECO:0000256" key="2">
    <source>
        <dbReference type="SAM" id="Phobius"/>
    </source>
</evidence>
<evidence type="ECO:0008006" key="5">
    <source>
        <dbReference type="Google" id="ProtNLM"/>
    </source>
</evidence>
<dbReference type="STRING" id="1090615.SAMN04515671_4233"/>
<protein>
    <recommendedName>
        <fullName evidence="5">DUF3105 domain-containing protein</fullName>
    </recommendedName>
</protein>
<keyword evidence="2" id="KW-0812">Transmembrane</keyword>
<keyword evidence="2" id="KW-0472">Membrane</keyword>
<organism evidence="3 4">
    <name type="scientific">Nakamurella panacisegetis</name>
    <dbReference type="NCBI Taxonomy" id="1090615"/>
    <lineage>
        <taxon>Bacteria</taxon>
        <taxon>Bacillati</taxon>
        <taxon>Actinomycetota</taxon>
        <taxon>Actinomycetes</taxon>
        <taxon>Nakamurellales</taxon>
        <taxon>Nakamurellaceae</taxon>
        <taxon>Nakamurella</taxon>
    </lineage>
</organism>
<evidence type="ECO:0000256" key="1">
    <source>
        <dbReference type="SAM" id="MobiDB-lite"/>
    </source>
</evidence>
<proteinExistence type="predicted"/>
<accession>A0A1H0SRJ6</accession>
<keyword evidence="4" id="KW-1185">Reference proteome</keyword>
<dbReference type="AlphaFoldDB" id="A0A1H0SRJ6"/>
<name>A0A1H0SRJ6_9ACTN</name>